<dbReference type="EMBL" id="JANBPU010000007">
    <property type="protein sequence ID" value="KAJ1921089.1"/>
    <property type="molecule type" value="Genomic_DNA"/>
</dbReference>
<dbReference type="InterPro" id="IPR012677">
    <property type="entry name" value="Nucleotide-bd_a/b_plait_sf"/>
</dbReference>
<dbReference type="GO" id="GO:0003723">
    <property type="term" value="F:RNA binding"/>
    <property type="evidence" value="ECO:0007669"/>
    <property type="project" value="UniProtKB-UniRule"/>
</dbReference>
<dbReference type="GO" id="GO:0071011">
    <property type="term" value="C:precatalytic spliceosome"/>
    <property type="evidence" value="ECO:0007669"/>
    <property type="project" value="TreeGrafter"/>
</dbReference>
<feature type="region of interest" description="Disordered" evidence="7">
    <location>
        <begin position="1"/>
        <end position="71"/>
    </location>
</feature>
<evidence type="ECO:0000256" key="2">
    <source>
        <dbReference type="ARBA" id="ARBA00022664"/>
    </source>
</evidence>
<gene>
    <name evidence="9" type="ORF">H4219_000947</name>
</gene>
<dbReference type="AlphaFoldDB" id="A0A9W8DWS8"/>
<evidence type="ECO:0000256" key="5">
    <source>
        <dbReference type="ARBA" id="ARBA00023242"/>
    </source>
</evidence>
<keyword evidence="2" id="KW-0507">mRNA processing</keyword>
<dbReference type="GO" id="GO:0071013">
    <property type="term" value="C:catalytic step 2 spliceosome"/>
    <property type="evidence" value="ECO:0007669"/>
    <property type="project" value="TreeGrafter"/>
</dbReference>
<dbReference type="PROSITE" id="PS50102">
    <property type="entry name" value="RRM"/>
    <property type="match status" value="2"/>
</dbReference>
<dbReference type="Gene3D" id="3.30.70.330">
    <property type="match status" value="3"/>
</dbReference>
<dbReference type="GO" id="GO:0000381">
    <property type="term" value="P:regulation of alternative mRNA splicing, via spliceosome"/>
    <property type="evidence" value="ECO:0007669"/>
    <property type="project" value="TreeGrafter"/>
</dbReference>
<feature type="domain" description="RRM" evidence="8">
    <location>
        <begin position="126"/>
        <end position="194"/>
    </location>
</feature>
<dbReference type="GO" id="GO:0006376">
    <property type="term" value="P:mRNA splice site recognition"/>
    <property type="evidence" value="ECO:0007669"/>
    <property type="project" value="TreeGrafter"/>
</dbReference>
<organism evidence="9 10">
    <name type="scientific">Mycoemilia scoparia</name>
    <dbReference type="NCBI Taxonomy" id="417184"/>
    <lineage>
        <taxon>Eukaryota</taxon>
        <taxon>Fungi</taxon>
        <taxon>Fungi incertae sedis</taxon>
        <taxon>Zoopagomycota</taxon>
        <taxon>Kickxellomycotina</taxon>
        <taxon>Kickxellomycetes</taxon>
        <taxon>Kickxellales</taxon>
        <taxon>Kickxellaceae</taxon>
        <taxon>Mycoemilia</taxon>
    </lineage>
</organism>
<dbReference type="SMART" id="SM00361">
    <property type="entry name" value="RRM_1"/>
    <property type="match status" value="2"/>
</dbReference>
<evidence type="ECO:0000256" key="3">
    <source>
        <dbReference type="ARBA" id="ARBA00022884"/>
    </source>
</evidence>
<evidence type="ECO:0000256" key="1">
    <source>
        <dbReference type="ARBA" id="ARBA00004123"/>
    </source>
</evidence>
<dbReference type="OrthoDB" id="5411533at2759"/>
<dbReference type="InterPro" id="IPR000504">
    <property type="entry name" value="RRM_dom"/>
</dbReference>
<accession>A0A9W8DWS8</accession>
<keyword evidence="3 6" id="KW-0694">RNA-binding</keyword>
<comment type="caution">
    <text evidence="9">The sequence shown here is derived from an EMBL/GenBank/DDBJ whole genome shotgun (WGS) entry which is preliminary data.</text>
</comment>
<dbReference type="InterPro" id="IPR051974">
    <property type="entry name" value="PUF60_regulator"/>
</dbReference>
<feature type="compositionally biased region" description="Basic and acidic residues" evidence="7">
    <location>
        <begin position="14"/>
        <end position="29"/>
    </location>
</feature>
<keyword evidence="5" id="KW-0539">Nucleus</keyword>
<comment type="subcellular location">
    <subcellularLocation>
        <location evidence="1">Nucleus</location>
    </subcellularLocation>
</comment>
<keyword evidence="10" id="KW-1185">Reference proteome</keyword>
<dbReference type="InterPro" id="IPR035979">
    <property type="entry name" value="RBD_domain_sf"/>
</dbReference>
<name>A0A9W8DWS8_9FUNG</name>
<evidence type="ECO:0000313" key="9">
    <source>
        <dbReference type="EMBL" id="KAJ1921089.1"/>
    </source>
</evidence>
<dbReference type="GO" id="GO:0000380">
    <property type="term" value="P:alternative mRNA splicing, via spliceosome"/>
    <property type="evidence" value="ECO:0007669"/>
    <property type="project" value="TreeGrafter"/>
</dbReference>
<keyword evidence="4" id="KW-0508">mRNA splicing</keyword>
<dbReference type="SUPFAM" id="SSF54928">
    <property type="entry name" value="RNA-binding domain, RBD"/>
    <property type="match status" value="2"/>
</dbReference>
<dbReference type="FunFam" id="3.30.70.330:FF:000382">
    <property type="entry name" value="G-patch domain-containing protein"/>
    <property type="match status" value="1"/>
</dbReference>
<proteinExistence type="predicted"/>
<evidence type="ECO:0000313" key="10">
    <source>
        <dbReference type="Proteomes" id="UP001150538"/>
    </source>
</evidence>
<dbReference type="PANTHER" id="PTHR47330">
    <property type="entry name" value="POLY(U)-BINDING-SPLICING FACTOR PUF60-B-RELATED"/>
    <property type="match status" value="1"/>
</dbReference>
<evidence type="ECO:0000256" key="4">
    <source>
        <dbReference type="ARBA" id="ARBA00023187"/>
    </source>
</evidence>
<dbReference type="Pfam" id="PF00076">
    <property type="entry name" value="RRM_1"/>
    <property type="match status" value="2"/>
</dbReference>
<evidence type="ECO:0000256" key="7">
    <source>
        <dbReference type="SAM" id="MobiDB-lite"/>
    </source>
</evidence>
<evidence type="ECO:0000259" key="8">
    <source>
        <dbReference type="PROSITE" id="PS50102"/>
    </source>
</evidence>
<sequence>MCDKEQKIVNTQTDKFENLNAEHEAHMENYQESNGSDNSAKNEDSEHEEDTNNGDSKSKPALTANYPDHLTDEQKERLENAKAYARELQDTVFKDVKIATDPALPVGILNPGLSSGVDPRSLSVLSRIYVGSINFEMTDDHIRQVFGEFGAVKSISMSVDSMTGRHKGFGFVEYDVPEAASLAMETMNGAMMGGSSKVDGFTLPPEERVYISNINEQVSELDIKTILSPFGNVAKCVLAPDMLTRKHKGWGFVEFDNRESAKTAAQTMNGFKLGNQLMRVRVCVVGGPLGDGMAALEKLPQPNLSKMSLPNEVLSVAESINSSLGATTTTPAVLTQSPQTAQPANVGSVDDSVVDDDDDIKINSKQRQRIMQQLSRGGERSTVVCLSNIANPEELDSELITDISDECSKYGSIVKVVGHISKPHEMESEYDVVKIFIKYETGEDVEKAITSLNKRWFGGKQIQAKSYDEDKYRSETSADTIIYIPE</sequence>
<reference evidence="9" key="1">
    <citation type="submission" date="2022-07" db="EMBL/GenBank/DDBJ databases">
        <title>Phylogenomic reconstructions and comparative analyses of Kickxellomycotina fungi.</title>
        <authorList>
            <person name="Reynolds N.K."/>
            <person name="Stajich J.E."/>
            <person name="Barry K."/>
            <person name="Grigoriev I.V."/>
            <person name="Crous P."/>
            <person name="Smith M.E."/>
        </authorList>
    </citation>
    <scope>NUCLEOTIDE SEQUENCE</scope>
    <source>
        <strain evidence="9">NBRC 100468</strain>
    </source>
</reference>
<dbReference type="Proteomes" id="UP001150538">
    <property type="component" value="Unassembled WGS sequence"/>
</dbReference>
<feature type="domain" description="RRM" evidence="8">
    <location>
        <begin position="207"/>
        <end position="281"/>
    </location>
</feature>
<feature type="compositionally biased region" description="Polar residues" evidence="7">
    <location>
        <begin position="30"/>
        <end position="39"/>
    </location>
</feature>
<protein>
    <recommendedName>
        <fullName evidence="8">RRM domain-containing protein</fullName>
    </recommendedName>
</protein>
<evidence type="ECO:0000256" key="6">
    <source>
        <dbReference type="PROSITE-ProRule" id="PRU00176"/>
    </source>
</evidence>
<dbReference type="InterPro" id="IPR003954">
    <property type="entry name" value="RRM_euk-type"/>
</dbReference>
<dbReference type="SMART" id="SM00360">
    <property type="entry name" value="RRM"/>
    <property type="match status" value="3"/>
</dbReference>
<dbReference type="PANTHER" id="PTHR47330:SF1">
    <property type="entry name" value="POLY(U)-BINDING-SPLICING FACTOR PUF60"/>
    <property type="match status" value="1"/>
</dbReference>